<feature type="signal peptide" evidence="1">
    <location>
        <begin position="1"/>
        <end position="16"/>
    </location>
</feature>
<dbReference type="EMBL" id="CP036262">
    <property type="protein sequence ID" value="QDS96681.1"/>
    <property type="molecule type" value="Genomic_DNA"/>
</dbReference>
<evidence type="ECO:0000313" key="2">
    <source>
        <dbReference type="EMBL" id="QDS96681.1"/>
    </source>
</evidence>
<evidence type="ECO:0008006" key="4">
    <source>
        <dbReference type="Google" id="ProtNLM"/>
    </source>
</evidence>
<reference evidence="2 3" key="1">
    <citation type="submission" date="2019-02" db="EMBL/GenBank/DDBJ databases">
        <title>Deep-cultivation of Planctomycetes and their phenomic and genomic characterization uncovers novel biology.</title>
        <authorList>
            <person name="Wiegand S."/>
            <person name="Jogler M."/>
            <person name="Boedeker C."/>
            <person name="Pinto D."/>
            <person name="Vollmers J."/>
            <person name="Rivas-Marin E."/>
            <person name="Kohn T."/>
            <person name="Peeters S.H."/>
            <person name="Heuer A."/>
            <person name="Rast P."/>
            <person name="Oberbeckmann S."/>
            <person name="Bunk B."/>
            <person name="Jeske O."/>
            <person name="Meyerdierks A."/>
            <person name="Storesund J.E."/>
            <person name="Kallscheuer N."/>
            <person name="Luecker S."/>
            <person name="Lage O.M."/>
            <person name="Pohl T."/>
            <person name="Merkel B.J."/>
            <person name="Hornburger P."/>
            <person name="Mueller R.-W."/>
            <person name="Bruemmer F."/>
            <person name="Labrenz M."/>
            <person name="Spormann A.M."/>
            <person name="Op den Camp H."/>
            <person name="Overmann J."/>
            <person name="Amann R."/>
            <person name="Jetten M.S.M."/>
            <person name="Mascher T."/>
            <person name="Medema M.H."/>
            <person name="Devos D.P."/>
            <person name="Kaster A.-K."/>
            <person name="Ovreas L."/>
            <person name="Rohde M."/>
            <person name="Galperin M.Y."/>
            <person name="Jogler C."/>
        </authorList>
    </citation>
    <scope>NUCLEOTIDE SEQUENCE [LARGE SCALE GENOMIC DNA]</scope>
    <source>
        <strain evidence="2 3">FF011L</strain>
    </source>
</reference>
<keyword evidence="3" id="KW-1185">Reference proteome</keyword>
<name>A0A517MP72_9BACT</name>
<protein>
    <recommendedName>
        <fullName evidence="4">Carboxypeptidase regulatory-like domain-containing protein</fullName>
    </recommendedName>
</protein>
<feature type="chain" id="PRO_5021930638" description="Carboxypeptidase regulatory-like domain-containing protein" evidence="1">
    <location>
        <begin position="17"/>
        <end position="128"/>
    </location>
</feature>
<dbReference type="KEGG" id="rml:FF011L_54930"/>
<evidence type="ECO:0000313" key="3">
    <source>
        <dbReference type="Proteomes" id="UP000320672"/>
    </source>
</evidence>
<dbReference type="Proteomes" id="UP000320672">
    <property type="component" value="Chromosome"/>
</dbReference>
<dbReference type="AlphaFoldDB" id="A0A517MP72"/>
<dbReference type="RefSeq" id="WP_145354782.1">
    <property type="nucleotide sequence ID" value="NZ_CP036262.1"/>
</dbReference>
<evidence type="ECO:0000256" key="1">
    <source>
        <dbReference type="SAM" id="SignalP"/>
    </source>
</evidence>
<gene>
    <name evidence="2" type="ORF">FF011L_54930</name>
</gene>
<accession>A0A517MP72</accession>
<keyword evidence="1" id="KW-0732">Signal</keyword>
<dbReference type="OrthoDB" id="287681at2"/>
<dbReference type="PROSITE" id="PS51257">
    <property type="entry name" value="PROKAR_LIPOPROTEIN"/>
    <property type="match status" value="1"/>
</dbReference>
<organism evidence="2 3">
    <name type="scientific">Roseimaritima multifibrata</name>
    <dbReference type="NCBI Taxonomy" id="1930274"/>
    <lineage>
        <taxon>Bacteria</taxon>
        <taxon>Pseudomonadati</taxon>
        <taxon>Planctomycetota</taxon>
        <taxon>Planctomycetia</taxon>
        <taxon>Pirellulales</taxon>
        <taxon>Pirellulaceae</taxon>
        <taxon>Roseimaritima</taxon>
    </lineage>
</organism>
<proteinExistence type="predicted"/>
<sequence length="128" mass="13394" precursor="true">MIARMTFCGLMLGVAAILGCGSSGPTTYPVTGNVTYKGEPIETGSVVFDPVGGAGISGMGGIQNGKLTAEVPAGEMILRFSSMKSTDKKDEYGELITESLIPDKYNANSEIRKTISADGPNELDIKLE</sequence>